<reference evidence="3 4" key="1">
    <citation type="submission" date="2017-12" db="EMBL/GenBank/DDBJ databases">
        <authorList>
            <person name="Pombert J.-F."/>
            <person name="Haag K.L."/>
            <person name="Ebert D."/>
        </authorList>
    </citation>
    <scope>NUCLEOTIDE SEQUENCE [LARGE SCALE GENOMIC DNA]</scope>
    <source>
        <strain evidence="1">BE-OM-2</strain>
        <strain evidence="2">IL-BN-2</strain>
    </source>
</reference>
<keyword evidence="3" id="KW-1185">Reference proteome</keyword>
<gene>
    <name evidence="1" type="ORF">CWI36_0829p0050</name>
    <name evidence="2" type="ORF">CWI39_0623p0010</name>
</gene>
<dbReference type="AlphaFoldDB" id="A0A4Q9LD08"/>
<evidence type="ECO:0000313" key="1">
    <source>
        <dbReference type="EMBL" id="TBU03992.1"/>
    </source>
</evidence>
<sequence length="203" mass="23277">MFLFISWVSCGLTQIFLNRLNKFSEYDPGMLLVNVDMPDYALKIFDFNILTSKELPVAMAKLKEEDLPYMILHSYYEGNSKNFWLEMDNQYGIKISLSGNLLQASRFDIGGKSKLIAAKVLGTKNVLLMHNNQCLTVDAEQSKYREGYPIRLKKCKRDEPKQLFRFVSALKGACVLNMPVCPGLEILTDVERVIEHRISHFAI</sequence>
<evidence type="ECO:0000313" key="2">
    <source>
        <dbReference type="EMBL" id="TBU05777.1"/>
    </source>
</evidence>
<evidence type="ECO:0000313" key="3">
    <source>
        <dbReference type="Proteomes" id="UP000291404"/>
    </source>
</evidence>
<dbReference type="VEuPathDB" id="MicrosporidiaDB:CWI39_0623p0010"/>
<dbReference type="VEuPathDB" id="MicrosporidiaDB:CWI36_0829p0050"/>
<accession>A0A4Q9LD08</accession>
<proteinExistence type="predicted"/>
<dbReference type="Proteomes" id="UP000291404">
    <property type="component" value="Unassembled WGS sequence"/>
</dbReference>
<dbReference type="Proteomes" id="UP000293045">
    <property type="component" value="Unassembled WGS sequence"/>
</dbReference>
<comment type="caution">
    <text evidence="2">The sequence shown here is derived from an EMBL/GenBank/DDBJ whole genome shotgun (WGS) entry which is preliminary data.</text>
</comment>
<dbReference type="EMBL" id="PIXR01000623">
    <property type="protein sequence ID" value="TBU05777.1"/>
    <property type="molecule type" value="Genomic_DNA"/>
</dbReference>
<name>A0A4Q9LD08_9MICR</name>
<organism evidence="2 4">
    <name type="scientific">Hamiltosporidium magnivora</name>
    <dbReference type="NCBI Taxonomy" id="148818"/>
    <lineage>
        <taxon>Eukaryota</taxon>
        <taxon>Fungi</taxon>
        <taxon>Fungi incertae sedis</taxon>
        <taxon>Microsporidia</taxon>
        <taxon>Dubosqiidae</taxon>
        <taxon>Hamiltosporidium</taxon>
    </lineage>
</organism>
<dbReference type="EMBL" id="PITI01000829">
    <property type="protein sequence ID" value="TBU03992.1"/>
    <property type="molecule type" value="Genomic_DNA"/>
</dbReference>
<protein>
    <submittedName>
        <fullName evidence="2">Uncharacterized protein</fullName>
    </submittedName>
</protein>
<evidence type="ECO:0000313" key="4">
    <source>
        <dbReference type="Proteomes" id="UP000293045"/>
    </source>
</evidence>